<feature type="domain" description="HTH araC/xylS-type" evidence="9">
    <location>
        <begin position="442"/>
        <end position="540"/>
    </location>
</feature>
<gene>
    <name evidence="11" type="ORF">CF651_09900</name>
</gene>
<keyword evidence="5" id="KW-0805">Transcription regulation</keyword>
<evidence type="ECO:0000256" key="4">
    <source>
        <dbReference type="ARBA" id="ARBA00023012"/>
    </source>
</evidence>
<evidence type="ECO:0000256" key="1">
    <source>
        <dbReference type="ARBA" id="ARBA00004496"/>
    </source>
</evidence>
<dbReference type="PANTHER" id="PTHR42713">
    <property type="entry name" value="HISTIDINE KINASE-RELATED"/>
    <property type="match status" value="1"/>
</dbReference>
<evidence type="ECO:0000256" key="8">
    <source>
        <dbReference type="PROSITE-ProRule" id="PRU00169"/>
    </source>
</evidence>
<evidence type="ECO:0000256" key="7">
    <source>
        <dbReference type="ARBA" id="ARBA00023163"/>
    </source>
</evidence>
<dbReference type="SUPFAM" id="SSF52172">
    <property type="entry name" value="CheY-like"/>
    <property type="match status" value="1"/>
</dbReference>
<dbReference type="CDD" id="cd17536">
    <property type="entry name" value="REC_YesN-like"/>
    <property type="match status" value="1"/>
</dbReference>
<dbReference type="GO" id="GO:0003700">
    <property type="term" value="F:DNA-binding transcription factor activity"/>
    <property type="evidence" value="ECO:0007669"/>
    <property type="project" value="InterPro"/>
</dbReference>
<dbReference type="GO" id="GO:0043565">
    <property type="term" value="F:sequence-specific DNA binding"/>
    <property type="evidence" value="ECO:0007669"/>
    <property type="project" value="InterPro"/>
</dbReference>
<keyword evidence="6" id="KW-0238">DNA-binding</keyword>
<dbReference type="PROSITE" id="PS01124">
    <property type="entry name" value="HTH_ARAC_FAMILY_2"/>
    <property type="match status" value="1"/>
</dbReference>
<dbReference type="Pfam" id="PF00072">
    <property type="entry name" value="Response_reg"/>
    <property type="match status" value="1"/>
</dbReference>
<feature type="modified residue" description="4-aspartylphosphate" evidence="8">
    <location>
        <position position="55"/>
    </location>
</feature>
<evidence type="ECO:0000256" key="3">
    <source>
        <dbReference type="ARBA" id="ARBA00022553"/>
    </source>
</evidence>
<dbReference type="RefSeq" id="WP_094014695.1">
    <property type="nucleotide sequence ID" value="NZ_NMQW01000014.1"/>
</dbReference>
<evidence type="ECO:0000256" key="5">
    <source>
        <dbReference type="ARBA" id="ARBA00023015"/>
    </source>
</evidence>
<dbReference type="InterPro" id="IPR041522">
    <property type="entry name" value="CdaR_GGDEF"/>
</dbReference>
<accession>A0A229UU93</accession>
<dbReference type="InterPro" id="IPR009057">
    <property type="entry name" value="Homeodomain-like_sf"/>
</dbReference>
<dbReference type="InterPro" id="IPR051552">
    <property type="entry name" value="HptR"/>
</dbReference>
<keyword evidence="7" id="KW-0804">Transcription</keyword>
<proteinExistence type="predicted"/>
<protein>
    <recommendedName>
        <fullName evidence="13">DNA-binding response regulator</fullName>
    </recommendedName>
</protein>
<dbReference type="Pfam" id="PF17853">
    <property type="entry name" value="GGDEF_2"/>
    <property type="match status" value="1"/>
</dbReference>
<keyword evidence="12" id="KW-1185">Reference proteome</keyword>
<evidence type="ECO:0000313" key="11">
    <source>
        <dbReference type="EMBL" id="OXM86479.1"/>
    </source>
</evidence>
<dbReference type="SMART" id="SM00448">
    <property type="entry name" value="REC"/>
    <property type="match status" value="1"/>
</dbReference>
<dbReference type="SUPFAM" id="SSF46689">
    <property type="entry name" value="Homeodomain-like"/>
    <property type="match status" value="2"/>
</dbReference>
<keyword evidence="4" id="KW-0902">Two-component regulatory system</keyword>
<dbReference type="SMART" id="SM00342">
    <property type="entry name" value="HTH_ARAC"/>
    <property type="match status" value="1"/>
</dbReference>
<dbReference type="Pfam" id="PF12833">
    <property type="entry name" value="HTH_18"/>
    <property type="match status" value="1"/>
</dbReference>
<dbReference type="AlphaFoldDB" id="A0A229UU93"/>
<feature type="domain" description="Response regulatory" evidence="10">
    <location>
        <begin position="3"/>
        <end position="120"/>
    </location>
</feature>
<dbReference type="InterPro" id="IPR011006">
    <property type="entry name" value="CheY-like_superfamily"/>
</dbReference>
<dbReference type="Proteomes" id="UP000215509">
    <property type="component" value="Unassembled WGS sequence"/>
</dbReference>
<keyword evidence="2" id="KW-0963">Cytoplasm</keyword>
<evidence type="ECO:0000256" key="6">
    <source>
        <dbReference type="ARBA" id="ARBA00023125"/>
    </source>
</evidence>
<evidence type="ECO:0000259" key="10">
    <source>
        <dbReference type="PROSITE" id="PS50110"/>
    </source>
</evidence>
<organism evidence="11 12">
    <name type="scientific">Paenibacillus rigui</name>
    <dbReference type="NCBI Taxonomy" id="554312"/>
    <lineage>
        <taxon>Bacteria</taxon>
        <taxon>Bacillati</taxon>
        <taxon>Bacillota</taxon>
        <taxon>Bacilli</taxon>
        <taxon>Bacillales</taxon>
        <taxon>Paenibacillaceae</taxon>
        <taxon>Paenibacillus</taxon>
    </lineage>
</organism>
<dbReference type="OrthoDB" id="342399at2"/>
<sequence>MRSILLVDDEPHILNALSQHVGWTKLNIRIAGMAKDGNEAYVMYKELKPDLVMTDVYMPGMNGIELVQTLRKEDPKLPIIILSGFEEFENARQAMRWGVFHFLLKPAGVSEIESVLDEVLQELDVLEQKQRLEAHYKVEIGRMLPYLREKLFYELLTTRYHKNEISEERLDYLGLPNPQEVAAVSLRMTRPSFLTKLKERDWQLLKFGADNIARELLEEELKLFPSVLGHVLNYSDSLFVLLLFHTEAEQEELYRICEQLAQKITEKMTTYLKIEAIAGIGSVKHGLHELMDSYLESREALEAAEFQGTSQVYPYRDWVRLQSSADGFAPLLKQWNEALSGKDLDKARQQWVLLRTQMQQEGSGSLTDVQTICVGLFSSMIFYWNDQFPLIGPPRTMSQFLQQIQQHYSLKELLSWIDELVEEWLQSSVQELSGRKSNRLVESVKQYVEQHYSEDISFACIAKELFVHPKYLSQLFKRVTGSNFVHYLNHYRIHRAIDYLQSGQHMVYEVSEMVGFKNPTYFSQVFKMITGKSPSDFFHP</sequence>
<comment type="subcellular location">
    <subcellularLocation>
        <location evidence="1">Cytoplasm</location>
    </subcellularLocation>
</comment>
<keyword evidence="3 8" id="KW-0597">Phosphoprotein</keyword>
<evidence type="ECO:0000313" key="12">
    <source>
        <dbReference type="Proteomes" id="UP000215509"/>
    </source>
</evidence>
<dbReference type="EMBL" id="NMQW01000014">
    <property type="protein sequence ID" value="OXM86479.1"/>
    <property type="molecule type" value="Genomic_DNA"/>
</dbReference>
<evidence type="ECO:0000259" key="9">
    <source>
        <dbReference type="PROSITE" id="PS01124"/>
    </source>
</evidence>
<dbReference type="Gene3D" id="3.40.50.2300">
    <property type="match status" value="1"/>
</dbReference>
<name>A0A229UU93_9BACL</name>
<reference evidence="11 12" key="1">
    <citation type="submission" date="2017-07" db="EMBL/GenBank/DDBJ databases">
        <title>Genome sequencing and assembly of Paenibacillus rigui.</title>
        <authorList>
            <person name="Mayilraj S."/>
        </authorList>
    </citation>
    <scope>NUCLEOTIDE SEQUENCE [LARGE SCALE GENOMIC DNA]</scope>
    <source>
        <strain evidence="11 12">JCM 16352</strain>
    </source>
</reference>
<dbReference type="InterPro" id="IPR018062">
    <property type="entry name" value="HTH_AraC-typ_CS"/>
</dbReference>
<dbReference type="PROSITE" id="PS00041">
    <property type="entry name" value="HTH_ARAC_FAMILY_1"/>
    <property type="match status" value="1"/>
</dbReference>
<dbReference type="Gene3D" id="1.10.10.60">
    <property type="entry name" value="Homeodomain-like"/>
    <property type="match status" value="2"/>
</dbReference>
<dbReference type="PANTHER" id="PTHR42713:SF3">
    <property type="entry name" value="TRANSCRIPTIONAL REGULATORY PROTEIN HPTR"/>
    <property type="match status" value="1"/>
</dbReference>
<dbReference type="InterPro" id="IPR018060">
    <property type="entry name" value="HTH_AraC"/>
</dbReference>
<dbReference type="GO" id="GO:0005737">
    <property type="term" value="C:cytoplasm"/>
    <property type="evidence" value="ECO:0007669"/>
    <property type="project" value="UniProtKB-SubCell"/>
</dbReference>
<comment type="caution">
    <text evidence="11">The sequence shown here is derived from an EMBL/GenBank/DDBJ whole genome shotgun (WGS) entry which is preliminary data.</text>
</comment>
<dbReference type="InterPro" id="IPR001789">
    <property type="entry name" value="Sig_transdc_resp-reg_receiver"/>
</dbReference>
<dbReference type="PROSITE" id="PS50110">
    <property type="entry name" value="RESPONSE_REGULATORY"/>
    <property type="match status" value="1"/>
</dbReference>
<evidence type="ECO:0000256" key="2">
    <source>
        <dbReference type="ARBA" id="ARBA00022490"/>
    </source>
</evidence>
<dbReference type="GO" id="GO:0000160">
    <property type="term" value="P:phosphorelay signal transduction system"/>
    <property type="evidence" value="ECO:0007669"/>
    <property type="project" value="UniProtKB-KW"/>
</dbReference>
<evidence type="ECO:0008006" key="13">
    <source>
        <dbReference type="Google" id="ProtNLM"/>
    </source>
</evidence>